<proteinExistence type="predicted"/>
<dbReference type="AlphaFoldDB" id="A0A6M3L0H2"/>
<dbReference type="SUPFAM" id="SSF56300">
    <property type="entry name" value="Metallo-dependent phosphatases"/>
    <property type="match status" value="1"/>
</dbReference>
<dbReference type="InterPro" id="IPR029052">
    <property type="entry name" value="Metallo-depent_PP-like"/>
</dbReference>
<dbReference type="EMBL" id="MT142664">
    <property type="protein sequence ID" value="QJA86858.1"/>
    <property type="molecule type" value="Genomic_DNA"/>
</dbReference>
<evidence type="ECO:0008006" key="2">
    <source>
        <dbReference type="Google" id="ProtNLM"/>
    </source>
</evidence>
<protein>
    <recommendedName>
        <fullName evidence="2">Calcineurin-like phosphoesterase domain-containing protein</fullName>
    </recommendedName>
</protein>
<gene>
    <name evidence="1" type="ORF">MM415B03105_0002</name>
</gene>
<reference evidence="1" key="1">
    <citation type="submission" date="2020-03" db="EMBL/GenBank/DDBJ databases">
        <title>The deep terrestrial virosphere.</title>
        <authorList>
            <person name="Holmfeldt K."/>
            <person name="Nilsson E."/>
            <person name="Simone D."/>
            <person name="Lopez-Fernandez M."/>
            <person name="Wu X."/>
            <person name="de Brujin I."/>
            <person name="Lundin D."/>
            <person name="Andersson A."/>
            <person name="Bertilsson S."/>
            <person name="Dopson M."/>
        </authorList>
    </citation>
    <scope>NUCLEOTIDE SEQUENCE</scope>
    <source>
        <strain evidence="1">MM415B03105</strain>
    </source>
</reference>
<name>A0A6M3L0H2_9ZZZZ</name>
<evidence type="ECO:0000313" key="1">
    <source>
        <dbReference type="EMBL" id="QJA86858.1"/>
    </source>
</evidence>
<organism evidence="1">
    <name type="scientific">viral metagenome</name>
    <dbReference type="NCBI Taxonomy" id="1070528"/>
    <lineage>
        <taxon>unclassified sequences</taxon>
        <taxon>metagenomes</taxon>
        <taxon>organismal metagenomes</taxon>
    </lineage>
</organism>
<sequence>MQEQGISTTVSAVKHYTNRRQWPREGTQYTAERVQEDSQRRDVSLEHHELKMLYKKALDQLNLQEKVLDCCKRSIQSLPPVNKIPTKFSEGTREASDLIAVAPLSDTHGGEVVRLAETGGLAAYDMTIFNRRLALWVNRILLLTDIRRSADKVSTLYVPELGDMISGDIHDELARTNTDASMQITVSVAYCISQALAKLAAHFDAVEVSGVVGNHGRMTKEKTYKKGAVMNWDYLCYQLQTLFLAKQQNIHFIIPESFWHVLEIGSWRILTFHGGSIQSYNSIPFYGIDRAVAKFREMLYSGHQYFDDVLLGHFHTDAQIGRARGSVYISGSMRGGDEYAMARLQAYSPPTQMLLFYHPDHGCVSKETLFLQPTDTREDLGFEMMTLDSWQHLIVN</sequence>
<accession>A0A6M3L0H2</accession>